<keyword evidence="1" id="KW-0479">Metal-binding</keyword>
<feature type="domain" description="Sulfatase N-terminal" evidence="3">
    <location>
        <begin position="31"/>
        <end position="97"/>
    </location>
</feature>
<evidence type="ECO:0000256" key="1">
    <source>
        <dbReference type="ARBA" id="ARBA00022723"/>
    </source>
</evidence>
<dbReference type="PANTHER" id="PTHR45953">
    <property type="entry name" value="IDURONATE 2-SULFATASE"/>
    <property type="match status" value="1"/>
</dbReference>
<dbReference type="GO" id="GO:0005737">
    <property type="term" value="C:cytoplasm"/>
    <property type="evidence" value="ECO:0007669"/>
    <property type="project" value="TreeGrafter"/>
</dbReference>
<sequence>MKPRSLALALGTALWGVGLTGLAGPLAGDKPNVLFLMADDLRPELGCYGAGHVISPNIDRLAKRGRMFEHAYCQQALCNPSRASMLTGLRPDSLGIWNLP</sequence>
<organism evidence="4">
    <name type="scientific">marine metagenome</name>
    <dbReference type="NCBI Taxonomy" id="408172"/>
    <lineage>
        <taxon>unclassified sequences</taxon>
        <taxon>metagenomes</taxon>
        <taxon>ecological metagenomes</taxon>
    </lineage>
</organism>
<dbReference type="SUPFAM" id="SSF53649">
    <property type="entry name" value="Alkaline phosphatase-like"/>
    <property type="match status" value="1"/>
</dbReference>
<protein>
    <recommendedName>
        <fullName evidence="3">Sulfatase N-terminal domain-containing protein</fullName>
    </recommendedName>
</protein>
<dbReference type="GO" id="GO:0008484">
    <property type="term" value="F:sulfuric ester hydrolase activity"/>
    <property type="evidence" value="ECO:0007669"/>
    <property type="project" value="TreeGrafter"/>
</dbReference>
<proteinExistence type="predicted"/>
<dbReference type="InterPro" id="IPR017850">
    <property type="entry name" value="Alkaline_phosphatase_core_sf"/>
</dbReference>
<dbReference type="GO" id="GO:0046872">
    <property type="term" value="F:metal ion binding"/>
    <property type="evidence" value="ECO:0007669"/>
    <property type="project" value="UniProtKB-KW"/>
</dbReference>
<evidence type="ECO:0000256" key="2">
    <source>
        <dbReference type="ARBA" id="ARBA00022801"/>
    </source>
</evidence>
<name>A0A381WTA8_9ZZZZ</name>
<feature type="non-terminal residue" evidence="4">
    <location>
        <position position="100"/>
    </location>
</feature>
<evidence type="ECO:0000313" key="4">
    <source>
        <dbReference type="EMBL" id="SVA55592.1"/>
    </source>
</evidence>
<dbReference type="PANTHER" id="PTHR45953:SF1">
    <property type="entry name" value="IDURONATE 2-SULFATASE"/>
    <property type="match status" value="1"/>
</dbReference>
<dbReference type="Pfam" id="PF00884">
    <property type="entry name" value="Sulfatase"/>
    <property type="match status" value="1"/>
</dbReference>
<accession>A0A381WTA8</accession>
<evidence type="ECO:0000259" key="3">
    <source>
        <dbReference type="Pfam" id="PF00884"/>
    </source>
</evidence>
<dbReference type="InterPro" id="IPR000917">
    <property type="entry name" value="Sulfatase_N"/>
</dbReference>
<dbReference type="Gene3D" id="3.40.720.10">
    <property type="entry name" value="Alkaline Phosphatase, subunit A"/>
    <property type="match status" value="1"/>
</dbReference>
<dbReference type="EMBL" id="UINC01012776">
    <property type="protein sequence ID" value="SVA55592.1"/>
    <property type="molecule type" value="Genomic_DNA"/>
</dbReference>
<gene>
    <name evidence="4" type="ORF">METZ01_LOCUS108446</name>
</gene>
<keyword evidence="2" id="KW-0378">Hydrolase</keyword>
<dbReference type="AlphaFoldDB" id="A0A381WTA8"/>
<reference evidence="4" key="1">
    <citation type="submission" date="2018-05" db="EMBL/GenBank/DDBJ databases">
        <authorList>
            <person name="Lanie J.A."/>
            <person name="Ng W.-L."/>
            <person name="Kazmierczak K.M."/>
            <person name="Andrzejewski T.M."/>
            <person name="Davidsen T.M."/>
            <person name="Wayne K.J."/>
            <person name="Tettelin H."/>
            <person name="Glass J.I."/>
            <person name="Rusch D."/>
            <person name="Podicherti R."/>
            <person name="Tsui H.-C.T."/>
            <person name="Winkler M.E."/>
        </authorList>
    </citation>
    <scope>NUCLEOTIDE SEQUENCE</scope>
</reference>